<feature type="region of interest" description="Disordered" evidence="1">
    <location>
        <begin position="21"/>
        <end position="62"/>
    </location>
</feature>
<dbReference type="RefSeq" id="WP_396684521.1">
    <property type="nucleotide sequence ID" value="NZ_JBIRPU010000028.1"/>
</dbReference>
<dbReference type="Proteomes" id="UP001611075">
    <property type="component" value="Unassembled WGS sequence"/>
</dbReference>
<name>A0ABW7SRT3_9ACTN</name>
<keyword evidence="4" id="KW-1185">Reference proteome</keyword>
<dbReference type="EMBL" id="JBIRPU010000028">
    <property type="protein sequence ID" value="MFI0796414.1"/>
    <property type="molecule type" value="Genomic_DNA"/>
</dbReference>
<keyword evidence="2" id="KW-0732">Signal</keyword>
<feature type="signal peptide" evidence="2">
    <location>
        <begin position="1"/>
        <end position="21"/>
    </location>
</feature>
<evidence type="ECO:0000256" key="1">
    <source>
        <dbReference type="SAM" id="MobiDB-lite"/>
    </source>
</evidence>
<organism evidence="3 4">
    <name type="scientific">Micromonospora rubida</name>
    <dbReference type="NCBI Taxonomy" id="2697657"/>
    <lineage>
        <taxon>Bacteria</taxon>
        <taxon>Bacillati</taxon>
        <taxon>Actinomycetota</taxon>
        <taxon>Actinomycetes</taxon>
        <taxon>Micromonosporales</taxon>
        <taxon>Micromonosporaceae</taxon>
        <taxon>Micromonospora</taxon>
    </lineage>
</organism>
<evidence type="ECO:0000313" key="3">
    <source>
        <dbReference type="EMBL" id="MFI0796414.1"/>
    </source>
</evidence>
<evidence type="ECO:0000256" key="2">
    <source>
        <dbReference type="SAM" id="SignalP"/>
    </source>
</evidence>
<feature type="compositionally biased region" description="Low complexity" evidence="1">
    <location>
        <begin position="27"/>
        <end position="51"/>
    </location>
</feature>
<reference evidence="3 4" key="1">
    <citation type="submission" date="2024-10" db="EMBL/GenBank/DDBJ databases">
        <title>The Natural Products Discovery Center: Release of the First 8490 Sequenced Strains for Exploring Actinobacteria Biosynthetic Diversity.</title>
        <authorList>
            <person name="Kalkreuter E."/>
            <person name="Kautsar S.A."/>
            <person name="Yang D."/>
            <person name="Bader C.D."/>
            <person name="Teijaro C.N."/>
            <person name="Fluegel L."/>
            <person name="Davis C.M."/>
            <person name="Simpson J.R."/>
            <person name="Lauterbach L."/>
            <person name="Steele A.D."/>
            <person name="Gui C."/>
            <person name="Meng S."/>
            <person name="Li G."/>
            <person name="Viehrig K."/>
            <person name="Ye F."/>
            <person name="Su P."/>
            <person name="Kiefer A.F."/>
            <person name="Nichols A."/>
            <person name="Cepeda A.J."/>
            <person name="Yan W."/>
            <person name="Fan B."/>
            <person name="Jiang Y."/>
            <person name="Adhikari A."/>
            <person name="Zheng C.-J."/>
            <person name="Schuster L."/>
            <person name="Cowan T.M."/>
            <person name="Smanski M.J."/>
            <person name="Chevrette M.G."/>
            <person name="De Carvalho L.P.S."/>
            <person name="Shen B."/>
        </authorList>
    </citation>
    <scope>NUCLEOTIDE SEQUENCE [LARGE SCALE GENOMIC DNA]</scope>
    <source>
        <strain evidence="3 4">NPDC021253</strain>
    </source>
</reference>
<comment type="caution">
    <text evidence="3">The sequence shown here is derived from an EMBL/GenBank/DDBJ whole genome shotgun (WGS) entry which is preliminary data.</text>
</comment>
<protein>
    <submittedName>
        <fullName evidence="3">Uncharacterized protein</fullName>
    </submittedName>
</protein>
<proteinExistence type="predicted"/>
<accession>A0ABW7SRT3</accession>
<gene>
    <name evidence="3" type="ORF">ACH4OY_27565</name>
</gene>
<dbReference type="PROSITE" id="PS51257">
    <property type="entry name" value="PROKAR_LIPOPROTEIN"/>
    <property type="match status" value="1"/>
</dbReference>
<sequence length="166" mass="16465">MRRLLALTAAMAVLSAGVACSADRSGSEPGPSGSPPAAAGAIPGAAGGSPAPSGPAGGNGPEVCAAAQQASGTAVRTYVAELGRMIGAVGANDSATAEAARKRAETALAGWRTALRQQSARATDPQLKTLLADLASEVGTLGTDVDAIDEEELDELQQRLDQLCAR</sequence>
<evidence type="ECO:0000313" key="4">
    <source>
        <dbReference type="Proteomes" id="UP001611075"/>
    </source>
</evidence>
<feature type="chain" id="PRO_5045105515" evidence="2">
    <location>
        <begin position="22"/>
        <end position="166"/>
    </location>
</feature>